<feature type="transmembrane region" description="Helical" evidence="1">
    <location>
        <begin position="39"/>
        <end position="61"/>
    </location>
</feature>
<dbReference type="Proteomes" id="UP000627205">
    <property type="component" value="Unassembled WGS sequence"/>
</dbReference>
<organism evidence="2 3">
    <name type="scientific">Oxalicibacterium solurbis</name>
    <dbReference type="NCBI Taxonomy" id="69280"/>
    <lineage>
        <taxon>Bacteria</taxon>
        <taxon>Pseudomonadati</taxon>
        <taxon>Pseudomonadota</taxon>
        <taxon>Betaproteobacteria</taxon>
        <taxon>Burkholderiales</taxon>
        <taxon>Oxalobacteraceae</taxon>
        <taxon>Oxalicibacterium</taxon>
    </lineage>
</organism>
<feature type="transmembrane region" description="Helical" evidence="1">
    <location>
        <begin position="6"/>
        <end position="27"/>
    </location>
</feature>
<dbReference type="RefSeq" id="WP_188420064.1">
    <property type="nucleotide sequence ID" value="NZ_BMDP01000002.1"/>
</dbReference>
<evidence type="ECO:0000313" key="3">
    <source>
        <dbReference type="Proteomes" id="UP000627205"/>
    </source>
</evidence>
<evidence type="ECO:0000256" key="1">
    <source>
        <dbReference type="SAM" id="Phobius"/>
    </source>
</evidence>
<sequence>MSAFVAFLHHLCFVAIMLLLSFEMLLLKQPLTLASARKIMRYDAIYGAFAGAVLIVGALRVMYFEKGPLYYMHSTPFMAKMALFIAVGLISIYPTLTFLKWGKPLKQGIVPELGDAQGRRLRILIHVELTLLLLMMLCAAMMAKGIGYAG</sequence>
<keyword evidence="1" id="KW-0812">Transmembrane</keyword>
<proteinExistence type="predicted"/>
<keyword evidence="1" id="KW-1133">Transmembrane helix</keyword>
<keyword evidence="1" id="KW-0472">Membrane</keyword>
<reference evidence="2" key="1">
    <citation type="journal article" date="2014" name="Int. J. Syst. Evol. Microbiol.">
        <title>Complete genome sequence of Corynebacterium casei LMG S-19264T (=DSM 44701T), isolated from a smear-ripened cheese.</title>
        <authorList>
            <consortium name="US DOE Joint Genome Institute (JGI-PGF)"/>
            <person name="Walter F."/>
            <person name="Albersmeier A."/>
            <person name="Kalinowski J."/>
            <person name="Ruckert C."/>
        </authorList>
    </citation>
    <scope>NUCLEOTIDE SEQUENCE</scope>
    <source>
        <strain evidence="2">CCM 7664</strain>
    </source>
</reference>
<keyword evidence="3" id="KW-1185">Reference proteome</keyword>
<feature type="transmembrane region" description="Helical" evidence="1">
    <location>
        <begin position="123"/>
        <end position="143"/>
    </location>
</feature>
<dbReference type="EMBL" id="BMDP01000002">
    <property type="protein sequence ID" value="GGI53955.1"/>
    <property type="molecule type" value="Genomic_DNA"/>
</dbReference>
<dbReference type="InterPro" id="IPR018706">
    <property type="entry name" value="DUF2214_membrane"/>
</dbReference>
<gene>
    <name evidence="2" type="ORF">GCM10011430_11290</name>
</gene>
<dbReference type="AlphaFoldDB" id="A0A8J3B2X7"/>
<protein>
    <submittedName>
        <fullName evidence="2">Membrane protein</fullName>
    </submittedName>
</protein>
<comment type="caution">
    <text evidence="2">The sequence shown here is derived from an EMBL/GenBank/DDBJ whole genome shotgun (WGS) entry which is preliminary data.</text>
</comment>
<name>A0A8J3B2X7_9BURK</name>
<dbReference type="Pfam" id="PF09980">
    <property type="entry name" value="DUF2214"/>
    <property type="match status" value="1"/>
</dbReference>
<reference evidence="2" key="2">
    <citation type="submission" date="2020-09" db="EMBL/GenBank/DDBJ databases">
        <authorList>
            <person name="Sun Q."/>
            <person name="Sedlacek I."/>
        </authorList>
    </citation>
    <scope>NUCLEOTIDE SEQUENCE</scope>
    <source>
        <strain evidence="2">CCM 7664</strain>
    </source>
</reference>
<evidence type="ECO:0000313" key="2">
    <source>
        <dbReference type="EMBL" id="GGI53955.1"/>
    </source>
</evidence>
<feature type="transmembrane region" description="Helical" evidence="1">
    <location>
        <begin position="81"/>
        <end position="102"/>
    </location>
</feature>
<accession>A0A8J3B2X7</accession>